<organism evidence="3 4">
    <name type="scientific">Azospirillum palustre</name>
    <dbReference type="NCBI Taxonomy" id="2044885"/>
    <lineage>
        <taxon>Bacteria</taxon>
        <taxon>Pseudomonadati</taxon>
        <taxon>Pseudomonadota</taxon>
        <taxon>Alphaproteobacteria</taxon>
        <taxon>Rhodospirillales</taxon>
        <taxon>Azospirillaceae</taxon>
        <taxon>Azospirillum</taxon>
    </lineage>
</organism>
<dbReference type="Pfam" id="PF13193">
    <property type="entry name" value="AMP-binding_C"/>
    <property type="match status" value="1"/>
</dbReference>
<dbReference type="InterPro" id="IPR042099">
    <property type="entry name" value="ANL_N_sf"/>
</dbReference>
<dbReference type="Gene3D" id="3.40.50.12780">
    <property type="entry name" value="N-terminal domain of ligase-like"/>
    <property type="match status" value="1"/>
</dbReference>
<dbReference type="InterPro" id="IPR000873">
    <property type="entry name" value="AMP-dep_synth/lig_dom"/>
</dbReference>
<dbReference type="AlphaFoldDB" id="A0A2B8BN41"/>
<sequence>MIADPLYARAAATPGRPFLLFGDRSITYGAMAALVDDAVERLAAQGVTAGSTVAMMVGNRPGFLVAWFALSELGAIAVPLNTALVGEGLRYLLEQSEASLLIAEEEFLPALPAAAPALLPMDDRFETAAGPGRAPRRRLALPGGTANAILYTSGTTGLPKGAVIPNACYELAGEHMAAALELTEEDRILLFLPLFHANPQMYGVMSCLRAGAALALLPRFSASRLLEDARRYGATGFTYVGTVLSILAKRLTGPERGHTLRWAVGGGAPPGVWREIEERLGLAVRELYGMTETGGWVSMNTAQAAKFGSVGAPRPDTELCVVDADDTPLPPGAKGEIVVRPRRPGLMFDGYWKKPEATVAATRNLWLHTGDRGMIDADGFLHFDGRMKELIRRAGEMIAPVEIETALLKHPAVQDCAVVGVADDILGEEIKAVIVPRPGFDPRDLPAFLTGRIPAFMIPRFIEMRTEIPKTATQKVQRHLLQDRPGDVVDLGRHKADILATPPKAMRKASRP</sequence>
<evidence type="ECO:0000313" key="4">
    <source>
        <dbReference type="Proteomes" id="UP000225379"/>
    </source>
</evidence>
<dbReference type="Gene3D" id="3.30.300.30">
    <property type="match status" value="1"/>
</dbReference>
<feature type="domain" description="AMP-dependent synthetase/ligase" evidence="1">
    <location>
        <begin position="8"/>
        <end position="352"/>
    </location>
</feature>
<dbReference type="InterPro" id="IPR025110">
    <property type="entry name" value="AMP-bd_C"/>
</dbReference>
<evidence type="ECO:0000259" key="2">
    <source>
        <dbReference type="Pfam" id="PF13193"/>
    </source>
</evidence>
<protein>
    <submittedName>
        <fullName evidence="3">ATP-dependent acyl-CoA ligase</fullName>
    </submittedName>
</protein>
<dbReference type="InterPro" id="IPR050237">
    <property type="entry name" value="ATP-dep_AMP-bd_enzyme"/>
</dbReference>
<gene>
    <name evidence="3" type="ORF">CRT60_05795</name>
</gene>
<accession>A0A2B8BN41</accession>
<dbReference type="GO" id="GO:0016878">
    <property type="term" value="F:acid-thiol ligase activity"/>
    <property type="evidence" value="ECO:0007669"/>
    <property type="project" value="UniProtKB-ARBA"/>
</dbReference>
<evidence type="ECO:0000313" key="3">
    <source>
        <dbReference type="EMBL" id="PGH58647.1"/>
    </source>
</evidence>
<dbReference type="RefSeq" id="WP_098735474.1">
    <property type="nucleotide sequence ID" value="NZ_PDKW01000038.1"/>
</dbReference>
<dbReference type="InterPro" id="IPR020845">
    <property type="entry name" value="AMP-binding_CS"/>
</dbReference>
<dbReference type="OrthoDB" id="7315605at2"/>
<keyword evidence="4" id="KW-1185">Reference proteome</keyword>
<dbReference type="InterPro" id="IPR045851">
    <property type="entry name" value="AMP-bd_C_sf"/>
</dbReference>
<keyword evidence="3" id="KW-0436">Ligase</keyword>
<feature type="domain" description="AMP-binding enzyme C-terminal" evidence="2">
    <location>
        <begin position="402"/>
        <end position="475"/>
    </location>
</feature>
<comment type="caution">
    <text evidence="3">The sequence shown here is derived from an EMBL/GenBank/DDBJ whole genome shotgun (WGS) entry which is preliminary data.</text>
</comment>
<dbReference type="Proteomes" id="UP000225379">
    <property type="component" value="Unassembled WGS sequence"/>
</dbReference>
<name>A0A2B8BN41_9PROT</name>
<proteinExistence type="predicted"/>
<dbReference type="PANTHER" id="PTHR43767:SF1">
    <property type="entry name" value="NONRIBOSOMAL PEPTIDE SYNTHASE PES1 (EUROFUNG)-RELATED"/>
    <property type="match status" value="1"/>
</dbReference>
<dbReference type="Pfam" id="PF00501">
    <property type="entry name" value="AMP-binding"/>
    <property type="match status" value="1"/>
</dbReference>
<dbReference type="SUPFAM" id="SSF56801">
    <property type="entry name" value="Acetyl-CoA synthetase-like"/>
    <property type="match status" value="1"/>
</dbReference>
<dbReference type="PANTHER" id="PTHR43767">
    <property type="entry name" value="LONG-CHAIN-FATTY-ACID--COA LIGASE"/>
    <property type="match status" value="1"/>
</dbReference>
<dbReference type="PROSITE" id="PS00455">
    <property type="entry name" value="AMP_BINDING"/>
    <property type="match status" value="1"/>
</dbReference>
<evidence type="ECO:0000259" key="1">
    <source>
        <dbReference type="Pfam" id="PF00501"/>
    </source>
</evidence>
<reference evidence="4" key="1">
    <citation type="submission" date="2017-10" db="EMBL/GenBank/DDBJ databases">
        <authorList>
            <person name="Kravchenko I.K."/>
            <person name="Grouzdev D.S."/>
        </authorList>
    </citation>
    <scope>NUCLEOTIDE SEQUENCE [LARGE SCALE GENOMIC DNA]</scope>
    <source>
        <strain evidence="4">B2</strain>
    </source>
</reference>
<dbReference type="EMBL" id="PDKW01000038">
    <property type="protein sequence ID" value="PGH58647.1"/>
    <property type="molecule type" value="Genomic_DNA"/>
</dbReference>